<dbReference type="AlphaFoldDB" id="A0A8T1U4D8"/>
<dbReference type="Proteomes" id="UP000688947">
    <property type="component" value="Unassembled WGS sequence"/>
</dbReference>
<accession>A0A8T1U4D8</accession>
<evidence type="ECO:0000313" key="2">
    <source>
        <dbReference type="Proteomes" id="UP000688947"/>
    </source>
</evidence>
<dbReference type="OrthoDB" id="10313596at2759"/>
<evidence type="ECO:0008006" key="3">
    <source>
        <dbReference type="Google" id="ProtNLM"/>
    </source>
</evidence>
<name>A0A8T1U4D8_9STRA</name>
<evidence type="ECO:0000313" key="1">
    <source>
        <dbReference type="EMBL" id="KAG6954147.1"/>
    </source>
</evidence>
<dbReference type="VEuPathDB" id="FungiDB:PC110_g16447"/>
<dbReference type="EMBL" id="JAENGZ010000766">
    <property type="protein sequence ID" value="KAG6954147.1"/>
    <property type="molecule type" value="Genomic_DNA"/>
</dbReference>
<comment type="caution">
    <text evidence="1">The sequence shown here is derived from an EMBL/GenBank/DDBJ whole genome shotgun (WGS) entry which is preliminary data.</text>
</comment>
<organism evidence="1 2">
    <name type="scientific">Phytophthora cactorum</name>
    <dbReference type="NCBI Taxonomy" id="29920"/>
    <lineage>
        <taxon>Eukaryota</taxon>
        <taxon>Sar</taxon>
        <taxon>Stramenopiles</taxon>
        <taxon>Oomycota</taxon>
        <taxon>Peronosporomycetes</taxon>
        <taxon>Peronosporales</taxon>
        <taxon>Peronosporaceae</taxon>
        <taxon>Phytophthora</taxon>
    </lineage>
</organism>
<protein>
    <recommendedName>
        <fullName evidence="3">Tc1-like transposase DDE domain-containing protein</fullName>
    </recommendedName>
</protein>
<proteinExistence type="predicted"/>
<sequence length="135" mass="15047">AQNLLRVKPHRPALIYATQVIAAKFDHFVYFTPPYHPELPPIEMVWGLIKNHIATNPATSTKELDAKVDDEFSKVTEEYGLSTIVTCKNSKASTLQRWTTGALLVTTTKVTSTMKAMQMMKHIAAAATTMQTIKL</sequence>
<reference evidence="1" key="1">
    <citation type="submission" date="2021-01" db="EMBL/GenBank/DDBJ databases">
        <title>Phytophthora aleatoria, a newly-described species from Pinus radiata is distinct from Phytophthora cactorum isolates based on comparative genomics.</title>
        <authorList>
            <person name="Mcdougal R."/>
            <person name="Panda P."/>
            <person name="Williams N."/>
            <person name="Studholme D.J."/>
        </authorList>
    </citation>
    <scope>NUCLEOTIDE SEQUENCE</scope>
    <source>
        <strain evidence="1">NZFS 3830</strain>
    </source>
</reference>
<feature type="non-terminal residue" evidence="1">
    <location>
        <position position="1"/>
    </location>
</feature>
<gene>
    <name evidence="1" type="ORF">JG687_00011970</name>
</gene>